<keyword evidence="1" id="KW-0175">Coiled coil</keyword>
<gene>
    <name evidence="3" type="ORF">Indivirus_1_69</name>
</gene>
<reference evidence="3" key="1">
    <citation type="journal article" date="2017" name="Science">
        <title>Giant viruses with an expanded complement of translation system components.</title>
        <authorList>
            <person name="Schulz F."/>
            <person name="Yutin N."/>
            <person name="Ivanova N.N."/>
            <person name="Ortega D.R."/>
            <person name="Lee T.K."/>
            <person name="Vierheilig J."/>
            <person name="Daims H."/>
            <person name="Horn M."/>
            <person name="Wagner M."/>
            <person name="Jensen G.J."/>
            <person name="Kyrpides N.C."/>
            <person name="Koonin E.V."/>
            <person name="Woyke T."/>
        </authorList>
    </citation>
    <scope>NUCLEOTIDE SEQUENCE</scope>
    <source>
        <strain evidence="3">ILV1</strain>
    </source>
</reference>
<accession>A0A1V0SCK7</accession>
<evidence type="ECO:0000256" key="2">
    <source>
        <dbReference type="SAM" id="MobiDB-lite"/>
    </source>
</evidence>
<sequence>MKPADLTKETVTEFDSGSDNSDSESEDTKISDVKITKEFQENVIKYIKLDDAIKKKQEEIAELKKQRTPCEKEILKFLEDNDENVIDITDGKLRKNKSTTKQKLTEDIIKSAISQYEKDPSVVEEIIKAMDAKRPDVTHVNLKRTGKRVPKKKLKQKA</sequence>
<name>A0A1V0SCK7_9VIRU</name>
<feature type="region of interest" description="Disordered" evidence="2">
    <location>
        <begin position="1"/>
        <end position="30"/>
    </location>
</feature>
<feature type="coiled-coil region" evidence="1">
    <location>
        <begin position="46"/>
        <end position="73"/>
    </location>
</feature>
<dbReference type="Pfam" id="PF19064">
    <property type="entry name" value="DUF5760"/>
    <property type="match status" value="1"/>
</dbReference>
<dbReference type="EMBL" id="KY684085">
    <property type="protein sequence ID" value="ARF09446.1"/>
    <property type="molecule type" value="Genomic_DNA"/>
</dbReference>
<organism evidence="3">
    <name type="scientific">Indivirus ILV1</name>
    <dbReference type="NCBI Taxonomy" id="1977633"/>
    <lineage>
        <taxon>Viruses</taxon>
        <taxon>Varidnaviria</taxon>
        <taxon>Bamfordvirae</taxon>
        <taxon>Nucleocytoviricota</taxon>
        <taxon>Megaviricetes</taxon>
        <taxon>Imitervirales</taxon>
        <taxon>Mimiviridae</taxon>
        <taxon>Klosneuvirinae</taxon>
        <taxon>Indivirus</taxon>
    </lineage>
</organism>
<protein>
    <submittedName>
        <fullName evidence="3">Uncharacterized protein</fullName>
    </submittedName>
</protein>
<proteinExistence type="predicted"/>
<feature type="compositionally biased region" description="Basic and acidic residues" evidence="2">
    <location>
        <begin position="1"/>
        <end position="11"/>
    </location>
</feature>
<evidence type="ECO:0000256" key="1">
    <source>
        <dbReference type="SAM" id="Coils"/>
    </source>
</evidence>
<dbReference type="InterPro" id="IPR043918">
    <property type="entry name" value="DUF5760"/>
</dbReference>
<evidence type="ECO:0000313" key="3">
    <source>
        <dbReference type="EMBL" id="ARF09446.1"/>
    </source>
</evidence>